<keyword evidence="2" id="KW-1003">Cell membrane</keyword>
<dbReference type="Proteomes" id="UP001482231">
    <property type="component" value="Unassembled WGS sequence"/>
</dbReference>
<sequence length="505" mass="57080">MNVPSNRPWPRAAWLTLAGVVVLFFIYWSTVASTVAIWRRSETFAHGFLIFPISAWLIWQRRREIAALTPVPDWRGLILLAVLGLAWLAAEVARVLVIQQLALVAMVPALVFTLLGWRITWAMAFPLAFLLLAVPMGEFLIPPMMEFTADFTVAALRLTGIPVYREGTFFTIPSGNWSVVEGCSGLRYLIASFTLGTLYGYLTYRSLKKRLLFALASIVVPIIANGLRAYMIVMIAHLSDMRLALGVDHYIYGWVFFGVVMLLLFWIGSFWREDERVKPAPPVVEYGWGLPGGLKPMLAASLIIAGFWPAYAAYVEGLAPNNLAVRLQAPAGRNGWRLVAPVTDWRPEYKGMDASLHQTYGKDGRVVGVFLAYYRYQRQDAELINSQNVMVRQKHPVWSNVGEAAQVVELAGRPVTVIETRLRSPHQRLLVWHWNWLNGPFTVNPYWAKFYEARARLLGHWDDAAAIIVYTPYEERPENAARTLQDFLRDMLPALTAKLEQAAET</sequence>
<reference evidence="10 11" key="1">
    <citation type="submission" date="2024-02" db="EMBL/GenBank/DDBJ databases">
        <title>New thermophilic sulfur-oxidizing bacteria from a hot springs of the Uzon caldera (Kamchatka, Russia).</title>
        <authorList>
            <person name="Dukat A.M."/>
            <person name="Elcheninov A.G."/>
            <person name="Frolov E.N."/>
        </authorList>
    </citation>
    <scope>NUCLEOTIDE SEQUENCE [LARGE SCALE GENOMIC DNA]</scope>
    <source>
        <strain evidence="10 11">AK1</strain>
    </source>
</reference>
<feature type="transmembrane region" description="Helical" evidence="8">
    <location>
        <begin position="43"/>
        <end position="59"/>
    </location>
</feature>
<keyword evidence="4 8" id="KW-0812">Transmembrane</keyword>
<evidence type="ECO:0000256" key="6">
    <source>
        <dbReference type="ARBA" id="ARBA00022989"/>
    </source>
</evidence>
<keyword evidence="11" id="KW-1185">Reference proteome</keyword>
<feature type="transmembrane region" description="Helical" evidence="8">
    <location>
        <begin position="250"/>
        <end position="271"/>
    </location>
</feature>
<dbReference type="InterPro" id="IPR019127">
    <property type="entry name" value="Exosortase"/>
</dbReference>
<feature type="transmembrane region" description="Helical" evidence="8">
    <location>
        <begin position="71"/>
        <end position="90"/>
    </location>
</feature>
<evidence type="ECO:0000256" key="8">
    <source>
        <dbReference type="SAM" id="Phobius"/>
    </source>
</evidence>
<evidence type="ECO:0000313" key="11">
    <source>
        <dbReference type="Proteomes" id="UP001482231"/>
    </source>
</evidence>
<comment type="caution">
    <text evidence="10">The sequence shown here is derived from an EMBL/GenBank/DDBJ whole genome shotgun (WGS) entry which is preliminary data.</text>
</comment>
<dbReference type="EC" id="3.4.22.-" evidence="10"/>
<keyword evidence="3" id="KW-0645">Protease</keyword>
<comment type="subcellular location">
    <subcellularLocation>
        <location evidence="1">Cell membrane</location>
        <topology evidence="1">Multi-pass membrane protein</topology>
    </subcellularLocation>
</comment>
<dbReference type="Pfam" id="PF09721">
    <property type="entry name" value="Exosortase_EpsH"/>
    <property type="match status" value="1"/>
</dbReference>
<feature type="transmembrane region" description="Helical" evidence="8">
    <location>
        <begin position="186"/>
        <end position="204"/>
    </location>
</feature>
<keyword evidence="6 8" id="KW-1133">Transmembrane helix</keyword>
<keyword evidence="7 8" id="KW-0472">Membrane</keyword>
<keyword evidence="5 10" id="KW-0378">Hydrolase</keyword>
<dbReference type="InterPro" id="IPR017540">
    <property type="entry name" value="Exosortase-1"/>
</dbReference>
<evidence type="ECO:0000256" key="7">
    <source>
        <dbReference type="ARBA" id="ARBA00023136"/>
    </source>
</evidence>
<evidence type="ECO:0000256" key="2">
    <source>
        <dbReference type="ARBA" id="ARBA00022475"/>
    </source>
</evidence>
<evidence type="ECO:0000256" key="1">
    <source>
        <dbReference type="ARBA" id="ARBA00004651"/>
    </source>
</evidence>
<dbReference type="Pfam" id="PF11984">
    <property type="entry name" value="DUF3485"/>
    <property type="match status" value="1"/>
</dbReference>
<dbReference type="EMBL" id="JBAJEX010000003">
    <property type="protein sequence ID" value="MEO1766713.1"/>
    <property type="molecule type" value="Genomic_DNA"/>
</dbReference>
<dbReference type="InterPro" id="IPR026392">
    <property type="entry name" value="Exo/Archaeosortase_dom"/>
</dbReference>
<dbReference type="GO" id="GO:0016787">
    <property type="term" value="F:hydrolase activity"/>
    <property type="evidence" value="ECO:0007669"/>
    <property type="project" value="UniProtKB-KW"/>
</dbReference>
<dbReference type="RefSeq" id="WP_347307820.1">
    <property type="nucleotide sequence ID" value="NZ_JBAJEX010000003.1"/>
</dbReference>
<accession>A0ABV0EGU2</accession>
<dbReference type="NCBIfam" id="TIGR02602">
    <property type="entry name" value="8TM_EpsH"/>
    <property type="match status" value="1"/>
</dbReference>
<gene>
    <name evidence="10" type="primary">xrtA</name>
    <name evidence="10" type="ORF">V6E02_05755</name>
</gene>
<organism evidence="10 11">
    <name type="scientific">Thiobacter aerophilum</name>
    <dbReference type="NCBI Taxonomy" id="3121275"/>
    <lineage>
        <taxon>Bacteria</taxon>
        <taxon>Pseudomonadati</taxon>
        <taxon>Pseudomonadota</taxon>
        <taxon>Betaproteobacteria</taxon>
        <taxon>Burkholderiales</taxon>
        <taxon>Thiobacteraceae</taxon>
        <taxon>Thiobacter</taxon>
    </lineage>
</organism>
<dbReference type="InterPro" id="IPR013426">
    <property type="entry name" value="EpsH-like"/>
</dbReference>
<feature type="transmembrane region" description="Helical" evidence="8">
    <location>
        <begin position="122"/>
        <end position="141"/>
    </location>
</feature>
<protein>
    <submittedName>
        <fullName evidence="10">Exosortase A</fullName>
        <ecNumber evidence="10">3.4.22.-</ecNumber>
    </submittedName>
</protein>
<dbReference type="NCBIfam" id="TIGR04178">
    <property type="entry name" value="exo_archaeo"/>
    <property type="match status" value="1"/>
</dbReference>
<feature type="domain" description="Methanolan biosynthesis EpsI" evidence="9">
    <location>
        <begin position="302"/>
        <end position="497"/>
    </location>
</feature>
<evidence type="ECO:0000256" key="4">
    <source>
        <dbReference type="ARBA" id="ARBA00022692"/>
    </source>
</evidence>
<proteinExistence type="predicted"/>
<dbReference type="NCBIfam" id="TIGR03109">
    <property type="entry name" value="exosort_XrtA"/>
    <property type="match status" value="1"/>
</dbReference>
<evidence type="ECO:0000256" key="3">
    <source>
        <dbReference type="ARBA" id="ARBA00022670"/>
    </source>
</evidence>
<name>A0ABV0EGU2_9BURK</name>
<feature type="transmembrane region" description="Helical" evidence="8">
    <location>
        <begin position="211"/>
        <end position="238"/>
    </location>
</feature>
<evidence type="ECO:0000313" key="10">
    <source>
        <dbReference type="EMBL" id="MEO1766713.1"/>
    </source>
</evidence>
<evidence type="ECO:0000259" key="9">
    <source>
        <dbReference type="Pfam" id="PF11984"/>
    </source>
</evidence>
<feature type="transmembrane region" description="Helical" evidence="8">
    <location>
        <begin position="12"/>
        <end position="37"/>
    </location>
</feature>
<dbReference type="NCBIfam" id="TIGR02914">
    <property type="entry name" value="EpsI_fam"/>
    <property type="match status" value="1"/>
</dbReference>
<evidence type="ECO:0000256" key="5">
    <source>
        <dbReference type="ARBA" id="ARBA00022801"/>
    </source>
</evidence>
<dbReference type="InterPro" id="IPR014263">
    <property type="entry name" value="Methanolan_biosynth_EpsI"/>
</dbReference>